<reference evidence="6 7" key="1">
    <citation type="submission" date="2020-08" db="EMBL/GenBank/DDBJ databases">
        <title>Genomic Encyclopedia of Type Strains, Phase IV (KMG-V): Genome sequencing to study the core and pangenomes of soil and plant-associated prokaryotes.</title>
        <authorList>
            <person name="Whitman W."/>
        </authorList>
    </citation>
    <scope>NUCLEOTIDE SEQUENCE [LARGE SCALE GENOMIC DNA]</scope>
    <source>
        <strain evidence="6 7">M8UP14</strain>
    </source>
</reference>
<dbReference type="EMBL" id="JACHIP010000007">
    <property type="protein sequence ID" value="MBB5059784.1"/>
    <property type="molecule type" value="Genomic_DNA"/>
</dbReference>
<proteinExistence type="inferred from homology"/>
<gene>
    <name evidence="6" type="ORF">HDF16_004513</name>
</gene>
<dbReference type="Pfam" id="PF19567">
    <property type="entry name" value="CpsB_CapC"/>
    <property type="match status" value="1"/>
</dbReference>
<comment type="similarity">
    <text evidence="1">Belongs to the metallo-dependent hydrolases superfamily. CpsB/CapC family.</text>
</comment>
<protein>
    <recommendedName>
        <fullName evidence="2">protein-tyrosine-phosphatase</fullName>
        <ecNumber evidence="2">3.1.3.48</ecNumber>
    </recommendedName>
</protein>
<dbReference type="GO" id="GO:0030145">
    <property type="term" value="F:manganese ion binding"/>
    <property type="evidence" value="ECO:0007669"/>
    <property type="project" value="InterPro"/>
</dbReference>
<organism evidence="6 7">
    <name type="scientific">Granulicella aggregans</name>
    <dbReference type="NCBI Taxonomy" id="474949"/>
    <lineage>
        <taxon>Bacteria</taxon>
        <taxon>Pseudomonadati</taxon>
        <taxon>Acidobacteriota</taxon>
        <taxon>Terriglobia</taxon>
        <taxon>Terriglobales</taxon>
        <taxon>Acidobacteriaceae</taxon>
        <taxon>Granulicella</taxon>
    </lineage>
</organism>
<sequence length="298" mass="33086">MSTTIGSHRGTNPAWSPVHPAKDRTGPGVLPLVPMVDIHHHLLSGLDDGARDFETSVEMARMAVAEGITHVVCTPHANGEYEFNPAINRQKTAELQNTLAEQGIPLTLGLGCDFHLSFDNIEAALKDHTPYSINGNGYLLVELPEFGLPKGLTQTYYELRLANATPILTHPERNQTLQADPKRMEGWLRGGLLVQVTADSVLGRMGKRAEQMAHKFLANRWVHFLATDAHSMRGRPPRIREAYDLVAKKYGQAYADLICTTNPTAVFNGHPLPEQEEPLNLYGDNDQRSSWWSRLLGK</sequence>
<dbReference type="UniPathway" id="UPA00934"/>
<keyword evidence="3 6" id="KW-0378">Hydrolase</keyword>
<dbReference type="PANTHER" id="PTHR39181">
    <property type="entry name" value="TYROSINE-PROTEIN PHOSPHATASE YWQE"/>
    <property type="match status" value="1"/>
</dbReference>
<comment type="caution">
    <text evidence="6">The sequence shown here is derived from an EMBL/GenBank/DDBJ whole genome shotgun (WGS) entry which is preliminary data.</text>
</comment>
<evidence type="ECO:0000313" key="6">
    <source>
        <dbReference type="EMBL" id="MBB5059784.1"/>
    </source>
</evidence>
<evidence type="ECO:0000256" key="3">
    <source>
        <dbReference type="ARBA" id="ARBA00022801"/>
    </source>
</evidence>
<accession>A0A7W7ZH17</accession>
<dbReference type="EC" id="3.1.3.48" evidence="2"/>
<dbReference type="AlphaFoldDB" id="A0A7W7ZH17"/>
<dbReference type="Gene3D" id="3.20.20.140">
    <property type="entry name" value="Metal-dependent hydrolases"/>
    <property type="match status" value="1"/>
</dbReference>
<feature type="compositionally biased region" description="Polar residues" evidence="5">
    <location>
        <begin position="1"/>
        <end position="14"/>
    </location>
</feature>
<dbReference type="RefSeq" id="WP_246409631.1">
    <property type="nucleotide sequence ID" value="NZ_JACHIP010000007.1"/>
</dbReference>
<dbReference type="InterPro" id="IPR016667">
    <property type="entry name" value="Caps_polysacc_synth_CpsB/CapC"/>
</dbReference>
<keyword evidence="7" id="KW-1185">Reference proteome</keyword>
<dbReference type="GO" id="GO:0045227">
    <property type="term" value="P:capsule polysaccharide biosynthetic process"/>
    <property type="evidence" value="ECO:0007669"/>
    <property type="project" value="UniProtKB-UniPathway"/>
</dbReference>
<dbReference type="PANTHER" id="PTHR39181:SF1">
    <property type="entry name" value="TYROSINE-PROTEIN PHOSPHATASE YWQE"/>
    <property type="match status" value="1"/>
</dbReference>
<dbReference type="InterPro" id="IPR032466">
    <property type="entry name" value="Metal_Hydrolase"/>
</dbReference>
<evidence type="ECO:0000256" key="2">
    <source>
        <dbReference type="ARBA" id="ARBA00013064"/>
    </source>
</evidence>
<dbReference type="Proteomes" id="UP000540989">
    <property type="component" value="Unassembled WGS sequence"/>
</dbReference>
<evidence type="ECO:0000313" key="7">
    <source>
        <dbReference type="Proteomes" id="UP000540989"/>
    </source>
</evidence>
<evidence type="ECO:0000256" key="5">
    <source>
        <dbReference type="SAM" id="MobiDB-lite"/>
    </source>
</evidence>
<name>A0A7W7ZH17_9BACT</name>
<dbReference type="GO" id="GO:0004725">
    <property type="term" value="F:protein tyrosine phosphatase activity"/>
    <property type="evidence" value="ECO:0007669"/>
    <property type="project" value="UniProtKB-EC"/>
</dbReference>
<evidence type="ECO:0000256" key="4">
    <source>
        <dbReference type="ARBA" id="ARBA00051722"/>
    </source>
</evidence>
<feature type="region of interest" description="Disordered" evidence="5">
    <location>
        <begin position="1"/>
        <end position="23"/>
    </location>
</feature>
<evidence type="ECO:0000256" key="1">
    <source>
        <dbReference type="ARBA" id="ARBA00005750"/>
    </source>
</evidence>
<dbReference type="SUPFAM" id="SSF51556">
    <property type="entry name" value="Metallo-dependent hydrolases"/>
    <property type="match status" value="1"/>
</dbReference>
<comment type="catalytic activity">
    <reaction evidence="4">
        <text>O-phospho-L-tyrosyl-[protein] + H2O = L-tyrosyl-[protein] + phosphate</text>
        <dbReference type="Rhea" id="RHEA:10684"/>
        <dbReference type="Rhea" id="RHEA-COMP:10136"/>
        <dbReference type="Rhea" id="RHEA-COMP:20101"/>
        <dbReference type="ChEBI" id="CHEBI:15377"/>
        <dbReference type="ChEBI" id="CHEBI:43474"/>
        <dbReference type="ChEBI" id="CHEBI:46858"/>
        <dbReference type="ChEBI" id="CHEBI:61978"/>
        <dbReference type="EC" id="3.1.3.48"/>
    </reaction>
</comment>
<dbReference type="PIRSF" id="PIRSF016557">
    <property type="entry name" value="Caps_synth_CpsB"/>
    <property type="match status" value="1"/>
</dbReference>